<organism evidence="2 3">
    <name type="scientific">Fibrisoma montanum</name>
    <dbReference type="NCBI Taxonomy" id="2305895"/>
    <lineage>
        <taxon>Bacteria</taxon>
        <taxon>Pseudomonadati</taxon>
        <taxon>Bacteroidota</taxon>
        <taxon>Cytophagia</taxon>
        <taxon>Cytophagales</taxon>
        <taxon>Spirosomataceae</taxon>
        <taxon>Fibrisoma</taxon>
    </lineage>
</organism>
<dbReference type="InterPro" id="IPR029044">
    <property type="entry name" value="Nucleotide-diphossugar_trans"/>
</dbReference>
<dbReference type="OrthoDB" id="9802649at2"/>
<gene>
    <name evidence="2" type="ORF">DYU11_17585</name>
</gene>
<accession>A0A418M5S8</accession>
<dbReference type="Pfam" id="PF00535">
    <property type="entry name" value="Glycos_transf_2"/>
    <property type="match status" value="1"/>
</dbReference>
<evidence type="ECO:0000313" key="2">
    <source>
        <dbReference type="EMBL" id="RIV21233.1"/>
    </source>
</evidence>
<name>A0A418M5S8_9BACT</name>
<dbReference type="CDD" id="cd04196">
    <property type="entry name" value="GT_2_like_d"/>
    <property type="match status" value="1"/>
</dbReference>
<dbReference type="Gene3D" id="3.90.550.10">
    <property type="entry name" value="Spore Coat Polysaccharide Biosynthesis Protein SpsA, Chain A"/>
    <property type="match status" value="1"/>
</dbReference>
<keyword evidence="2" id="KW-0808">Transferase</keyword>
<dbReference type="Proteomes" id="UP000283523">
    <property type="component" value="Unassembled WGS sequence"/>
</dbReference>
<proteinExistence type="predicted"/>
<dbReference type="InterPro" id="IPR001173">
    <property type="entry name" value="Glyco_trans_2-like"/>
</dbReference>
<reference evidence="2 3" key="1">
    <citation type="submission" date="2018-08" db="EMBL/GenBank/DDBJ databases">
        <title>Fibrisoma montanum sp. nov., isolated from Danxia mountain soil.</title>
        <authorList>
            <person name="Huang Y."/>
        </authorList>
    </citation>
    <scope>NUCLEOTIDE SEQUENCE [LARGE SCALE GENOMIC DNA]</scope>
    <source>
        <strain evidence="2 3">HYT19</strain>
    </source>
</reference>
<dbReference type="PANTHER" id="PTHR22916:SF3">
    <property type="entry name" value="UDP-GLCNAC:BETAGAL BETA-1,3-N-ACETYLGLUCOSAMINYLTRANSFERASE-LIKE PROTEIN 1"/>
    <property type="match status" value="1"/>
</dbReference>
<dbReference type="AlphaFoldDB" id="A0A418M5S8"/>
<dbReference type="PANTHER" id="PTHR22916">
    <property type="entry name" value="GLYCOSYLTRANSFERASE"/>
    <property type="match status" value="1"/>
</dbReference>
<keyword evidence="3" id="KW-1185">Reference proteome</keyword>
<evidence type="ECO:0000259" key="1">
    <source>
        <dbReference type="Pfam" id="PF00535"/>
    </source>
</evidence>
<dbReference type="EMBL" id="QXED01000005">
    <property type="protein sequence ID" value="RIV21233.1"/>
    <property type="molecule type" value="Genomic_DNA"/>
</dbReference>
<comment type="caution">
    <text evidence="2">The sequence shown here is derived from an EMBL/GenBank/DDBJ whole genome shotgun (WGS) entry which is preliminary data.</text>
</comment>
<dbReference type="RefSeq" id="WP_119669026.1">
    <property type="nucleotide sequence ID" value="NZ_QXED01000005.1"/>
</dbReference>
<dbReference type="GO" id="GO:0016758">
    <property type="term" value="F:hexosyltransferase activity"/>
    <property type="evidence" value="ECO:0007669"/>
    <property type="project" value="UniProtKB-ARBA"/>
</dbReference>
<sequence>MTTHDQQTISVALCTYNGAAYLPAQWQSLIDQTRLPDEVIVSDDCSTDGTVDLLHQLAAESPFPVRISVNPKQLGFNKNFEKVLSLCSGDLIFICDQDDYWFPEKIGTMETYINQHPDAQLAFCDAWVTDEDLKERQQRFWNWVRFDTEAQTRWSEGEMMEVMLDGNRVMGCATVIRRSFLEKVLPIPSDIPGYIYDGWIGLIGAAYNAIQFIDQPLQLYRTHVRQQVGIRQPKPGKRIRLRDRFRRQRALKLAPLQKKQTQLATINRLLTERVAPDAPGMELLRRRLEHFTMRSSLPVNRINRVHPVLRSLRQGNYSRYADAAANWYAPYLAVLGDILE</sequence>
<dbReference type="SUPFAM" id="SSF53448">
    <property type="entry name" value="Nucleotide-diphospho-sugar transferases"/>
    <property type="match status" value="1"/>
</dbReference>
<feature type="domain" description="Glycosyltransferase 2-like" evidence="1">
    <location>
        <begin position="10"/>
        <end position="184"/>
    </location>
</feature>
<protein>
    <submittedName>
        <fullName evidence="2">Glycosyltransferase family 2 protein</fullName>
    </submittedName>
</protein>
<evidence type="ECO:0000313" key="3">
    <source>
        <dbReference type="Proteomes" id="UP000283523"/>
    </source>
</evidence>